<dbReference type="AlphaFoldDB" id="A0A0B2VQE0"/>
<dbReference type="Proteomes" id="UP000031036">
    <property type="component" value="Unassembled WGS sequence"/>
</dbReference>
<dbReference type="STRING" id="6265.A0A0B2VQE0"/>
<protein>
    <submittedName>
        <fullName evidence="1">Uncharacterized protein</fullName>
    </submittedName>
</protein>
<dbReference type="OrthoDB" id="5858732at2759"/>
<accession>A0A0B2VQE0</accession>
<evidence type="ECO:0000313" key="2">
    <source>
        <dbReference type="Proteomes" id="UP000031036"/>
    </source>
</evidence>
<proteinExistence type="predicted"/>
<gene>
    <name evidence="1" type="ORF">Tcan_16327</name>
</gene>
<sequence>MKTSPRGLTVIHLVLLSSIFGSFGHGVYITTLYGQVLERLPIKNSSASSLAVDQSSARLLVSVMHAKGRSIHSFDIDSEFSKVEIIPCPKEPKIELSRTRWITVSPRGEVFIVSGDNNRSAIWMYNRSRKWSIGVLPRKSRSVSCPERVDRCPAQKESIGVLPRKSRSVSCPERVDRCPAQKESIGVLPRKSRSVSCPERVDRCPAQKESIGVLPRKSRSVSCPEKVGRCPAQKESIGVLPRKSRSGWKTLKDSRKTRYQYLCIAEDQAEYRAVVLLTCDAAQNRLLLFVVDQSGTLINEYDLTKTYRLNDHIGNPASALVDENGNLLVLDYASGRLWVLLSGVKGVRRLKEIIFPCPLGAQQALGLAVCNDWVYVTCFNRREVVSVRYLCDRVFFPAFSSGSRTAQTQAQRRAISLPRPTGSSTRI</sequence>
<organism evidence="1 2">
    <name type="scientific">Toxocara canis</name>
    <name type="common">Canine roundworm</name>
    <dbReference type="NCBI Taxonomy" id="6265"/>
    <lineage>
        <taxon>Eukaryota</taxon>
        <taxon>Metazoa</taxon>
        <taxon>Ecdysozoa</taxon>
        <taxon>Nematoda</taxon>
        <taxon>Chromadorea</taxon>
        <taxon>Rhabditida</taxon>
        <taxon>Spirurina</taxon>
        <taxon>Ascaridomorpha</taxon>
        <taxon>Ascaridoidea</taxon>
        <taxon>Toxocaridae</taxon>
        <taxon>Toxocara</taxon>
    </lineage>
</organism>
<evidence type="ECO:0000313" key="1">
    <source>
        <dbReference type="EMBL" id="KHN83793.1"/>
    </source>
</evidence>
<comment type="caution">
    <text evidence="1">The sequence shown here is derived from an EMBL/GenBank/DDBJ whole genome shotgun (WGS) entry which is preliminary data.</text>
</comment>
<name>A0A0B2VQE0_TOXCA</name>
<keyword evidence="2" id="KW-1185">Reference proteome</keyword>
<reference evidence="1 2" key="1">
    <citation type="submission" date="2014-11" db="EMBL/GenBank/DDBJ databases">
        <title>Genetic blueprint of the zoonotic pathogen Toxocara canis.</title>
        <authorList>
            <person name="Zhu X.-Q."/>
            <person name="Korhonen P.K."/>
            <person name="Cai H."/>
            <person name="Young N.D."/>
            <person name="Nejsum P."/>
            <person name="von Samson-Himmelstjerna G."/>
            <person name="Boag P.R."/>
            <person name="Tan P."/>
            <person name="Li Q."/>
            <person name="Min J."/>
            <person name="Yang Y."/>
            <person name="Wang X."/>
            <person name="Fang X."/>
            <person name="Hall R.S."/>
            <person name="Hofmann A."/>
            <person name="Sternberg P.W."/>
            <person name="Jex A.R."/>
            <person name="Gasser R.B."/>
        </authorList>
    </citation>
    <scope>NUCLEOTIDE SEQUENCE [LARGE SCALE GENOMIC DNA]</scope>
    <source>
        <strain evidence="1">PN_DK_2014</strain>
    </source>
</reference>
<dbReference type="SUPFAM" id="SSF63829">
    <property type="entry name" value="Calcium-dependent phosphotriesterase"/>
    <property type="match status" value="1"/>
</dbReference>
<dbReference type="EMBL" id="JPKZ01001136">
    <property type="protein sequence ID" value="KHN83793.1"/>
    <property type="molecule type" value="Genomic_DNA"/>
</dbReference>